<dbReference type="Gene3D" id="3.50.50.60">
    <property type="entry name" value="FAD/NAD(P)-binding domain"/>
    <property type="match status" value="2"/>
</dbReference>
<dbReference type="VEuPathDB" id="ToxoDB:ETH_00002435"/>
<dbReference type="PANTHER" id="PTHR43004">
    <property type="entry name" value="TRK SYSTEM POTASSIUM UPTAKE PROTEIN"/>
    <property type="match status" value="1"/>
</dbReference>
<evidence type="ECO:0000256" key="1">
    <source>
        <dbReference type="ARBA" id="ARBA00022630"/>
    </source>
</evidence>
<keyword evidence="6" id="KW-1185">Reference proteome</keyword>
<dbReference type="InterPro" id="IPR050641">
    <property type="entry name" value="RIFMO-like"/>
</dbReference>
<dbReference type="OrthoDB" id="1716816at2759"/>
<dbReference type="GO" id="GO:0071949">
    <property type="term" value="F:FAD binding"/>
    <property type="evidence" value="ECO:0007669"/>
    <property type="project" value="InterPro"/>
</dbReference>
<dbReference type="VEuPathDB" id="ToxoDB:ETH2_1101300"/>
<evidence type="ECO:0000259" key="4">
    <source>
        <dbReference type="Pfam" id="PF01494"/>
    </source>
</evidence>
<gene>
    <name evidence="5" type="ORF">ETH_00002435</name>
</gene>
<evidence type="ECO:0000256" key="3">
    <source>
        <dbReference type="SAM" id="MobiDB-lite"/>
    </source>
</evidence>
<dbReference type="PANTHER" id="PTHR43004:SF6">
    <property type="entry name" value="FAD_NAD(P)-BINDING OXIDOREDUCTASE FAMILY PROTEIN"/>
    <property type="match status" value="1"/>
</dbReference>
<dbReference type="AlphaFoldDB" id="U6KXP3"/>
<feature type="domain" description="FAD-binding" evidence="4">
    <location>
        <begin position="422"/>
        <end position="461"/>
    </location>
</feature>
<feature type="compositionally biased region" description="Low complexity" evidence="3">
    <location>
        <begin position="84"/>
        <end position="99"/>
    </location>
</feature>
<feature type="compositionally biased region" description="Low complexity" evidence="3">
    <location>
        <begin position="397"/>
        <end position="415"/>
    </location>
</feature>
<dbReference type="RefSeq" id="XP_013233491.1">
    <property type="nucleotide sequence ID" value="XM_013378037.1"/>
</dbReference>
<feature type="region of interest" description="Disordered" evidence="3">
    <location>
        <begin position="597"/>
        <end position="628"/>
    </location>
</feature>
<evidence type="ECO:0000313" key="5">
    <source>
        <dbReference type="EMBL" id="CDJ42741.1"/>
    </source>
</evidence>
<sequence>MTQLSQNLLLPILYEAAAARASAQWVEPSKGQLEAGQPAAAATAVAAGPAAGREEEAARAQPAEPAGLQLLLNAQWLGATQHTSSSSSSRSSSSSSGSGPVTSLVAVGGSSSSKPEYYEVTSDLLIGCDGASSRVRRWAGAPLLGGPPLQHFLNITFWSKELSEAIQQQEEAPAAGILSGCGAPERPGGGSVGGPQERPPQPKGGPRDSGAPSQVPPHSSEKGPQGATCWGPLEGPGHSALLRYKGRGMLYYVLGAECIGVVVCHCFKKGLFVAHIPFFPLDAGPQGGPRRGPSRDLWRGPPEAHADTKQAEELIQRIAGTPLSDIRVQDVRPWQMVAKVAAQYLPEGPPGGPGGPLWGAPGGPPTFAAHGDCSADPQQHCSGPERVERPPSGGLMEAPEGAPEGPPEGASAAGGSLWGPLRGRVLLAGDAAHCLPPAGGLGMNLGLADCLNAFWKIAQCYHLRQGPFAPQQQQQQQQQQQHQCGDPAGKILKSYEEERRLVAEVNPNPCLKNTARRQVACSSCRSNSGSSSCCRRSNSSSSKLVRVYVCSSTPALLPAKTSPRAAASPKCWGSTGEQQQQQHDACQQQQMLQHQQQQLLQQQLASRGSAASQQRPQGESPVVPWSCS</sequence>
<name>U6KXP3_EIMTE</name>
<feature type="region of interest" description="Disordered" evidence="3">
    <location>
        <begin position="177"/>
        <end position="231"/>
    </location>
</feature>
<feature type="region of interest" description="Disordered" evidence="3">
    <location>
        <begin position="44"/>
        <end position="63"/>
    </location>
</feature>
<protein>
    <submittedName>
        <fullName evidence="5">FAD-depdendent monooxygenase, putative</fullName>
    </submittedName>
</protein>
<keyword evidence="5" id="KW-0560">Oxidoreductase</keyword>
<feature type="region of interest" description="Disordered" evidence="3">
    <location>
        <begin position="347"/>
        <end position="416"/>
    </location>
</feature>
<reference evidence="5" key="1">
    <citation type="submission" date="2013-10" db="EMBL/GenBank/DDBJ databases">
        <title>Genomic analysis of the causative agents of coccidiosis in chickens.</title>
        <authorList>
            <person name="Reid A.J."/>
            <person name="Blake D."/>
            <person name="Billington K."/>
            <person name="Browne H."/>
            <person name="Dunn M."/>
            <person name="Hung S."/>
            <person name="Kawahara F."/>
            <person name="Miranda-Saavedra D."/>
            <person name="Mourier T."/>
            <person name="Nagra H."/>
            <person name="Otto T.D."/>
            <person name="Rawlings N."/>
            <person name="Sanchez A."/>
            <person name="Sanders M."/>
            <person name="Subramaniam C."/>
            <person name="Tay Y."/>
            <person name="Dear P."/>
            <person name="Doerig C."/>
            <person name="Gruber A."/>
            <person name="Parkinson J."/>
            <person name="Shirley M."/>
            <person name="Wan K.L."/>
            <person name="Berriman M."/>
            <person name="Tomley F."/>
            <person name="Pain A."/>
        </authorList>
    </citation>
    <scope>NUCLEOTIDE SEQUENCE [LARGE SCALE GENOMIC DNA]</scope>
    <source>
        <strain evidence="5">Houghton</strain>
    </source>
</reference>
<dbReference type="Gene3D" id="3.30.9.10">
    <property type="entry name" value="D-Amino Acid Oxidase, subunit A, domain 2"/>
    <property type="match status" value="2"/>
</dbReference>
<keyword evidence="5" id="KW-0503">Monooxygenase</keyword>
<proteinExistence type="predicted"/>
<accession>U6KXP3</accession>
<dbReference type="GO" id="GO:0016709">
    <property type="term" value="F:oxidoreductase activity, acting on paired donors, with incorporation or reduction of molecular oxygen, NAD(P)H as one donor, and incorporation of one atom of oxygen"/>
    <property type="evidence" value="ECO:0007669"/>
    <property type="project" value="UniProtKB-ARBA"/>
</dbReference>
<dbReference type="Pfam" id="PF01494">
    <property type="entry name" value="FAD_binding_3"/>
    <property type="match status" value="1"/>
</dbReference>
<organism evidence="5 6">
    <name type="scientific">Eimeria tenella</name>
    <name type="common">Coccidian parasite</name>
    <dbReference type="NCBI Taxonomy" id="5802"/>
    <lineage>
        <taxon>Eukaryota</taxon>
        <taxon>Sar</taxon>
        <taxon>Alveolata</taxon>
        <taxon>Apicomplexa</taxon>
        <taxon>Conoidasida</taxon>
        <taxon>Coccidia</taxon>
        <taxon>Eucoccidiorida</taxon>
        <taxon>Eimeriorina</taxon>
        <taxon>Eimeriidae</taxon>
        <taxon>Eimeria</taxon>
    </lineage>
</organism>
<evidence type="ECO:0000256" key="2">
    <source>
        <dbReference type="ARBA" id="ARBA00022827"/>
    </source>
</evidence>
<dbReference type="InterPro" id="IPR036188">
    <property type="entry name" value="FAD/NAD-bd_sf"/>
</dbReference>
<dbReference type="GO" id="GO:0006744">
    <property type="term" value="P:ubiquinone biosynthetic process"/>
    <property type="evidence" value="ECO:0007669"/>
    <property type="project" value="TreeGrafter"/>
</dbReference>
<evidence type="ECO:0000313" key="6">
    <source>
        <dbReference type="Proteomes" id="UP000030747"/>
    </source>
</evidence>
<keyword evidence="1" id="KW-0285">Flavoprotein</keyword>
<dbReference type="GO" id="GO:0005739">
    <property type="term" value="C:mitochondrion"/>
    <property type="evidence" value="ECO:0007669"/>
    <property type="project" value="TreeGrafter"/>
</dbReference>
<dbReference type="Proteomes" id="UP000030747">
    <property type="component" value="Unassembled WGS sequence"/>
</dbReference>
<reference evidence="5" key="2">
    <citation type="submission" date="2013-10" db="EMBL/GenBank/DDBJ databases">
        <authorList>
            <person name="Aslett M."/>
        </authorList>
    </citation>
    <scope>NUCLEOTIDE SEQUENCE [LARGE SCALE GENOMIC DNA]</scope>
    <source>
        <strain evidence="5">Houghton</strain>
    </source>
</reference>
<dbReference type="InterPro" id="IPR002938">
    <property type="entry name" value="FAD-bd"/>
</dbReference>
<feature type="compositionally biased region" description="Basic and acidic residues" evidence="3">
    <location>
        <begin position="293"/>
        <end position="309"/>
    </location>
</feature>
<dbReference type="SUPFAM" id="SSF51905">
    <property type="entry name" value="FAD/NAD(P)-binding domain"/>
    <property type="match status" value="1"/>
</dbReference>
<dbReference type="EMBL" id="HG675734">
    <property type="protein sequence ID" value="CDJ42741.1"/>
    <property type="molecule type" value="Genomic_DNA"/>
</dbReference>
<feature type="region of interest" description="Disordered" evidence="3">
    <location>
        <begin position="82"/>
        <end position="114"/>
    </location>
</feature>
<keyword evidence="2" id="KW-0274">FAD</keyword>
<feature type="region of interest" description="Disordered" evidence="3">
    <location>
        <begin position="282"/>
        <end position="309"/>
    </location>
</feature>
<feature type="compositionally biased region" description="Low complexity" evidence="3">
    <location>
        <begin position="597"/>
        <end position="617"/>
    </location>
</feature>
<dbReference type="GeneID" id="25249702"/>